<dbReference type="Gene3D" id="3.20.20.190">
    <property type="entry name" value="Phosphatidylinositol (PI) phosphodiesterase"/>
    <property type="match status" value="1"/>
</dbReference>
<comment type="catalytic activity">
    <reaction evidence="6">
        <text>a sn-glycero-3-phosphodiester + H2O = an alcohol + sn-glycerol 3-phosphate + H(+)</text>
        <dbReference type="Rhea" id="RHEA:12969"/>
        <dbReference type="ChEBI" id="CHEBI:15377"/>
        <dbReference type="ChEBI" id="CHEBI:15378"/>
        <dbReference type="ChEBI" id="CHEBI:30879"/>
        <dbReference type="ChEBI" id="CHEBI:57597"/>
        <dbReference type="ChEBI" id="CHEBI:83408"/>
        <dbReference type="EC" id="3.1.4.46"/>
    </reaction>
</comment>
<dbReference type="Pfam" id="PF03009">
    <property type="entry name" value="GDPD"/>
    <property type="match status" value="1"/>
</dbReference>
<reference evidence="9" key="1">
    <citation type="submission" date="2023-01" db="EMBL/GenBank/DDBJ databases">
        <title>The chitinases involved in constricting ring structure development in the nematode-trapping fungus Drechslerella dactyloides.</title>
        <authorList>
            <person name="Wang R."/>
            <person name="Zhang L."/>
            <person name="Tang P."/>
            <person name="Li S."/>
            <person name="Liang L."/>
        </authorList>
    </citation>
    <scope>NUCLEOTIDE SEQUENCE</scope>
    <source>
        <strain evidence="9">YMF1.00031</strain>
    </source>
</reference>
<evidence type="ECO:0000256" key="3">
    <source>
        <dbReference type="ARBA" id="ARBA00022729"/>
    </source>
</evidence>
<dbReference type="Proteomes" id="UP001221413">
    <property type="component" value="Unassembled WGS sequence"/>
</dbReference>
<name>A0AAD6IVW1_DREDA</name>
<dbReference type="SUPFAM" id="SSF51695">
    <property type="entry name" value="PLC-like phosphodiesterases"/>
    <property type="match status" value="1"/>
</dbReference>
<dbReference type="InterPro" id="IPR017946">
    <property type="entry name" value="PLC-like_Pdiesterase_TIM-brl"/>
</dbReference>
<comment type="caution">
    <text evidence="9">The sequence shown here is derived from an EMBL/GenBank/DDBJ whole genome shotgun (WGS) entry which is preliminary data.</text>
</comment>
<dbReference type="GO" id="GO:0006629">
    <property type="term" value="P:lipid metabolic process"/>
    <property type="evidence" value="ECO:0007669"/>
    <property type="project" value="InterPro"/>
</dbReference>
<keyword evidence="5" id="KW-0378">Hydrolase</keyword>
<organism evidence="9 10">
    <name type="scientific">Drechslerella dactyloides</name>
    <name type="common">Nematode-trapping fungus</name>
    <name type="synonym">Arthrobotrys dactyloides</name>
    <dbReference type="NCBI Taxonomy" id="74499"/>
    <lineage>
        <taxon>Eukaryota</taxon>
        <taxon>Fungi</taxon>
        <taxon>Dikarya</taxon>
        <taxon>Ascomycota</taxon>
        <taxon>Pezizomycotina</taxon>
        <taxon>Orbiliomycetes</taxon>
        <taxon>Orbiliales</taxon>
        <taxon>Orbiliaceae</taxon>
        <taxon>Drechslerella</taxon>
    </lineage>
</organism>
<sequence length="448" mass="49452">MRFTIATAAAAGAILLDGVRAAPAQLSPRTTRSHNYKVSLDPRPFYLVDNMTSSSLKSSLERCANGPFSITDFAIGHRGGATLQFPEETVEDTIAGARMGAGILECDVTFTKDRGLVCRHSHCDLHTTTDILLRPELAAKCTVPFTPADAAKNTPATALCCTSDLTLAEYLSLCGKMDALNAAASSPLEFQGSPPTWRTQLYETCSKVMTLESFIDLVDSLPGNRKFTPELKIPPPQVPMPFNTTQGPYSQAQFARDMIDTFIRKGIDPARVWPQSFLPLDIYQWLKEYPHTFGQQAIYLDDSPATAKNATLTRQRLQDIRQRGVNVLAPAMQHLLTLDEKGNVAPSDYAREARRLGFMLIGWTFERSGPLGSVKARKDGYYSTVADAMHADGQVYEVLDVLVRQVGVKAMFSDWASTLTYYANCFGLKGPKILRQRKWGKGGKREHE</sequence>
<gene>
    <name evidence="9" type="ORF">Dda_5814</name>
</gene>
<dbReference type="AlphaFoldDB" id="A0AAD6IVW1"/>
<protein>
    <recommendedName>
        <fullName evidence="2">glycerophosphodiester phosphodiesterase</fullName>
        <ecNumber evidence="2">3.1.4.46</ecNumber>
    </recommendedName>
</protein>
<dbReference type="EC" id="3.1.4.46" evidence="2"/>
<proteinExistence type="inferred from homology"/>
<dbReference type="PROSITE" id="PS51704">
    <property type="entry name" value="GP_PDE"/>
    <property type="match status" value="1"/>
</dbReference>
<dbReference type="GO" id="GO:0006071">
    <property type="term" value="P:glycerol metabolic process"/>
    <property type="evidence" value="ECO:0007669"/>
    <property type="project" value="UniProtKB-KW"/>
</dbReference>
<evidence type="ECO:0000256" key="7">
    <source>
        <dbReference type="SAM" id="SignalP"/>
    </source>
</evidence>
<dbReference type="EMBL" id="JAQGDS010000007">
    <property type="protein sequence ID" value="KAJ6258919.1"/>
    <property type="molecule type" value="Genomic_DNA"/>
</dbReference>
<dbReference type="PANTHER" id="PTHR43620">
    <property type="entry name" value="GLYCEROPHOSPHORYL DIESTER PHOSPHODIESTERASE"/>
    <property type="match status" value="1"/>
</dbReference>
<dbReference type="GO" id="GO:0008889">
    <property type="term" value="F:glycerophosphodiester phosphodiesterase activity"/>
    <property type="evidence" value="ECO:0007669"/>
    <property type="project" value="UniProtKB-EC"/>
</dbReference>
<evidence type="ECO:0000313" key="10">
    <source>
        <dbReference type="Proteomes" id="UP001221413"/>
    </source>
</evidence>
<dbReference type="PANTHER" id="PTHR43620:SF7">
    <property type="entry name" value="GLYCEROPHOSPHODIESTER PHOSPHODIESTERASE GDPD5-RELATED"/>
    <property type="match status" value="1"/>
</dbReference>
<accession>A0AAD6IVW1</accession>
<keyword evidence="10" id="KW-1185">Reference proteome</keyword>
<dbReference type="InterPro" id="IPR030395">
    <property type="entry name" value="GP_PDE_dom"/>
</dbReference>
<evidence type="ECO:0000256" key="6">
    <source>
        <dbReference type="ARBA" id="ARBA00047512"/>
    </source>
</evidence>
<evidence type="ECO:0000313" key="9">
    <source>
        <dbReference type="EMBL" id="KAJ6258919.1"/>
    </source>
</evidence>
<evidence type="ECO:0000256" key="4">
    <source>
        <dbReference type="ARBA" id="ARBA00022798"/>
    </source>
</evidence>
<evidence type="ECO:0000256" key="2">
    <source>
        <dbReference type="ARBA" id="ARBA00012247"/>
    </source>
</evidence>
<feature type="domain" description="GP-PDE" evidence="8">
    <location>
        <begin position="72"/>
        <end position="370"/>
    </location>
</feature>
<keyword evidence="4" id="KW-0319">Glycerol metabolism</keyword>
<comment type="similarity">
    <text evidence="1">Belongs to the glycerophosphoryl diester phosphodiesterase family.</text>
</comment>
<evidence type="ECO:0000259" key="8">
    <source>
        <dbReference type="PROSITE" id="PS51704"/>
    </source>
</evidence>
<feature type="signal peptide" evidence="7">
    <location>
        <begin position="1"/>
        <end position="21"/>
    </location>
</feature>
<feature type="chain" id="PRO_5042061904" description="glycerophosphodiester phosphodiesterase" evidence="7">
    <location>
        <begin position="22"/>
        <end position="448"/>
    </location>
</feature>
<evidence type="ECO:0000256" key="5">
    <source>
        <dbReference type="ARBA" id="ARBA00022801"/>
    </source>
</evidence>
<keyword evidence="3 7" id="KW-0732">Signal</keyword>
<evidence type="ECO:0000256" key="1">
    <source>
        <dbReference type="ARBA" id="ARBA00007277"/>
    </source>
</evidence>